<organism evidence="2 3">
    <name type="scientific">Meloidogyne floridensis</name>
    <dbReference type="NCBI Taxonomy" id="298350"/>
    <lineage>
        <taxon>Eukaryota</taxon>
        <taxon>Metazoa</taxon>
        <taxon>Ecdysozoa</taxon>
        <taxon>Nematoda</taxon>
        <taxon>Chromadorea</taxon>
        <taxon>Rhabditida</taxon>
        <taxon>Tylenchina</taxon>
        <taxon>Tylenchomorpha</taxon>
        <taxon>Tylenchoidea</taxon>
        <taxon>Meloidogynidae</taxon>
        <taxon>Meloidogyninae</taxon>
        <taxon>Meloidogyne</taxon>
    </lineage>
</organism>
<evidence type="ECO:0000256" key="1">
    <source>
        <dbReference type="SAM" id="MobiDB-lite"/>
    </source>
</evidence>
<dbReference type="Gene3D" id="3.30.40.10">
    <property type="entry name" value="Zinc/RING finger domain, C3HC4 (zinc finger)"/>
    <property type="match status" value="1"/>
</dbReference>
<evidence type="ECO:0000313" key="3">
    <source>
        <dbReference type="WBParaSite" id="scf7180000417069.g917"/>
    </source>
</evidence>
<reference evidence="3" key="1">
    <citation type="submission" date="2022-11" db="UniProtKB">
        <authorList>
            <consortium name="WormBaseParasite"/>
        </authorList>
    </citation>
    <scope>IDENTIFICATION</scope>
</reference>
<proteinExistence type="predicted"/>
<dbReference type="WBParaSite" id="scf7180000417069.g917">
    <property type="protein sequence ID" value="scf7180000417069.g917"/>
    <property type="gene ID" value="scf7180000417069.g917"/>
</dbReference>
<protein>
    <submittedName>
        <fullName evidence="3">RING-type domain-containing protein</fullName>
    </submittedName>
</protein>
<feature type="region of interest" description="Disordered" evidence="1">
    <location>
        <begin position="175"/>
        <end position="204"/>
    </location>
</feature>
<feature type="compositionally biased region" description="Low complexity" evidence="1">
    <location>
        <begin position="176"/>
        <end position="189"/>
    </location>
</feature>
<accession>A0A915NCM4</accession>
<name>A0A915NCM4_9BILA</name>
<evidence type="ECO:0000313" key="2">
    <source>
        <dbReference type="Proteomes" id="UP000887560"/>
    </source>
</evidence>
<dbReference type="AlphaFoldDB" id="A0A915NCM4"/>
<dbReference type="Proteomes" id="UP000887560">
    <property type="component" value="Unplaced"/>
</dbReference>
<keyword evidence="2" id="KW-1185">Reference proteome</keyword>
<sequence>MSTPTLPNLVKDEEVKPDIIEIVEEKKANVNNNDNGEKDLWLSKKTAIKKVIAKSTANNKMLWKLTRMKYIPRLEFRLCRTCSNILFHSTGRVVESEDTGGVKISFDLCKQCVYLNIDYIRSIIIDEVEANEHPFDRRERARGLSPEAHNANIRLHMLRRNEALVTPQYAVNTAPGSSSLMGSSALSMSQQPPTPNMASSSDLSNVTTPARRVEEIVPWHVPEVLAPVPEADSPQSPPHSPVYAELEPVQIPLIPVAPARVEEEEDEELPERKKIVEEVFVSNQCLACGDHEDWDAADITFGPNGCGHIYICKMCMMEGAEEKYLRMFFDMGKDPKCAMCKKPWTDLVRRSRRTKRGYVVHD</sequence>
<dbReference type="InterPro" id="IPR013083">
    <property type="entry name" value="Znf_RING/FYVE/PHD"/>
</dbReference>